<dbReference type="InterPro" id="IPR003594">
    <property type="entry name" value="HATPase_dom"/>
</dbReference>
<evidence type="ECO:0000313" key="8">
    <source>
        <dbReference type="EMBL" id="OJJ79814.1"/>
    </source>
</evidence>
<organism evidence="8 9">
    <name type="scientific">Aspergillus glaucus CBS 516.65</name>
    <dbReference type="NCBI Taxonomy" id="1160497"/>
    <lineage>
        <taxon>Eukaryota</taxon>
        <taxon>Fungi</taxon>
        <taxon>Dikarya</taxon>
        <taxon>Ascomycota</taxon>
        <taxon>Pezizomycotina</taxon>
        <taxon>Eurotiomycetes</taxon>
        <taxon>Eurotiomycetidae</taxon>
        <taxon>Eurotiales</taxon>
        <taxon>Aspergillaceae</taxon>
        <taxon>Aspergillus</taxon>
        <taxon>Aspergillus subgen. Aspergillus</taxon>
    </lineage>
</organism>
<dbReference type="VEuPathDB" id="FungiDB:ASPGLDRAFT_1504501"/>
<dbReference type="Gene3D" id="3.30.450.40">
    <property type="match status" value="1"/>
</dbReference>
<dbReference type="SMART" id="SM00448">
    <property type="entry name" value="REC"/>
    <property type="match status" value="1"/>
</dbReference>
<dbReference type="OrthoDB" id="303614at2759"/>
<evidence type="ECO:0000313" key="9">
    <source>
        <dbReference type="Proteomes" id="UP000184300"/>
    </source>
</evidence>
<evidence type="ECO:0000259" key="7">
    <source>
        <dbReference type="PROSITE" id="PS50110"/>
    </source>
</evidence>
<dbReference type="SMART" id="SM00387">
    <property type="entry name" value="HATPase_c"/>
    <property type="match status" value="1"/>
</dbReference>
<proteinExistence type="predicted"/>
<keyword evidence="3" id="KW-0418">Kinase</keyword>
<feature type="region of interest" description="Disordered" evidence="5">
    <location>
        <begin position="274"/>
        <end position="348"/>
    </location>
</feature>
<dbReference type="Pfam" id="PF02518">
    <property type="entry name" value="HATPase_c"/>
    <property type="match status" value="1"/>
</dbReference>
<dbReference type="SUPFAM" id="SSF55874">
    <property type="entry name" value="ATPase domain of HSP90 chaperone/DNA topoisomerase II/histidine kinase"/>
    <property type="match status" value="1"/>
</dbReference>
<gene>
    <name evidence="8" type="ORF">ASPGLDRAFT_1504501</name>
</gene>
<keyword evidence="1 4" id="KW-0597">Phosphoprotein</keyword>
<evidence type="ECO:0000256" key="2">
    <source>
        <dbReference type="ARBA" id="ARBA00022679"/>
    </source>
</evidence>
<dbReference type="Pfam" id="PF00512">
    <property type="entry name" value="HisKA"/>
    <property type="match status" value="1"/>
</dbReference>
<dbReference type="InterPro" id="IPR001789">
    <property type="entry name" value="Sig_transdc_resp-reg_receiver"/>
</dbReference>
<dbReference type="STRING" id="1160497.A0A1L9V7A9"/>
<dbReference type="Gene3D" id="3.30.565.10">
    <property type="entry name" value="Histidine kinase-like ATPase, C-terminal domain"/>
    <property type="match status" value="1"/>
</dbReference>
<evidence type="ECO:0000256" key="3">
    <source>
        <dbReference type="ARBA" id="ARBA00022777"/>
    </source>
</evidence>
<dbReference type="CDD" id="cd00082">
    <property type="entry name" value="HisKA"/>
    <property type="match status" value="1"/>
</dbReference>
<dbReference type="InterPro" id="IPR011006">
    <property type="entry name" value="CheY-like_superfamily"/>
</dbReference>
<dbReference type="PROSITE" id="PS50110">
    <property type="entry name" value="RESPONSE_REGULATORY"/>
    <property type="match status" value="1"/>
</dbReference>
<evidence type="ECO:0000256" key="1">
    <source>
        <dbReference type="ARBA" id="ARBA00022553"/>
    </source>
</evidence>
<dbReference type="EMBL" id="KV878915">
    <property type="protein sequence ID" value="OJJ79814.1"/>
    <property type="molecule type" value="Genomic_DNA"/>
</dbReference>
<dbReference type="RefSeq" id="XP_022396512.1">
    <property type="nucleotide sequence ID" value="XM_022542150.1"/>
</dbReference>
<dbReference type="InterPro" id="IPR003661">
    <property type="entry name" value="HisK_dim/P_dom"/>
</dbReference>
<keyword evidence="9" id="KW-1185">Reference proteome</keyword>
<dbReference type="Gene3D" id="3.40.50.2300">
    <property type="match status" value="1"/>
</dbReference>
<feature type="compositionally biased region" description="Polar residues" evidence="5">
    <location>
        <begin position="274"/>
        <end position="289"/>
    </location>
</feature>
<dbReference type="SUPFAM" id="SSF55781">
    <property type="entry name" value="GAF domain-like"/>
    <property type="match status" value="1"/>
</dbReference>
<reference evidence="9" key="1">
    <citation type="journal article" date="2017" name="Genome Biol.">
        <title>Comparative genomics reveals high biological diversity and specific adaptations in the industrially and medically important fungal genus Aspergillus.</title>
        <authorList>
            <person name="de Vries R.P."/>
            <person name="Riley R."/>
            <person name="Wiebenga A."/>
            <person name="Aguilar-Osorio G."/>
            <person name="Amillis S."/>
            <person name="Uchima C.A."/>
            <person name="Anderluh G."/>
            <person name="Asadollahi M."/>
            <person name="Askin M."/>
            <person name="Barry K."/>
            <person name="Battaglia E."/>
            <person name="Bayram O."/>
            <person name="Benocci T."/>
            <person name="Braus-Stromeyer S.A."/>
            <person name="Caldana C."/>
            <person name="Canovas D."/>
            <person name="Cerqueira G.C."/>
            <person name="Chen F."/>
            <person name="Chen W."/>
            <person name="Choi C."/>
            <person name="Clum A."/>
            <person name="Dos Santos R.A."/>
            <person name="Damasio A.R."/>
            <person name="Diallinas G."/>
            <person name="Emri T."/>
            <person name="Fekete E."/>
            <person name="Flipphi M."/>
            <person name="Freyberg S."/>
            <person name="Gallo A."/>
            <person name="Gournas C."/>
            <person name="Habgood R."/>
            <person name="Hainaut M."/>
            <person name="Harispe M.L."/>
            <person name="Henrissat B."/>
            <person name="Hilden K.S."/>
            <person name="Hope R."/>
            <person name="Hossain A."/>
            <person name="Karabika E."/>
            <person name="Karaffa L."/>
            <person name="Karanyi Z."/>
            <person name="Krasevec N."/>
            <person name="Kuo A."/>
            <person name="Kusch H."/>
            <person name="LaButti K."/>
            <person name="Lagendijk E.L."/>
            <person name="Lapidus A."/>
            <person name="Levasseur A."/>
            <person name="Lindquist E."/>
            <person name="Lipzen A."/>
            <person name="Logrieco A.F."/>
            <person name="MacCabe A."/>
            <person name="Maekelae M.R."/>
            <person name="Malavazi I."/>
            <person name="Melin P."/>
            <person name="Meyer V."/>
            <person name="Mielnichuk N."/>
            <person name="Miskei M."/>
            <person name="Molnar A.P."/>
            <person name="Mule G."/>
            <person name="Ngan C.Y."/>
            <person name="Orejas M."/>
            <person name="Orosz E."/>
            <person name="Ouedraogo J.P."/>
            <person name="Overkamp K.M."/>
            <person name="Park H.-S."/>
            <person name="Perrone G."/>
            <person name="Piumi F."/>
            <person name="Punt P.J."/>
            <person name="Ram A.F."/>
            <person name="Ramon A."/>
            <person name="Rauscher S."/>
            <person name="Record E."/>
            <person name="Riano-Pachon D.M."/>
            <person name="Robert V."/>
            <person name="Roehrig J."/>
            <person name="Ruller R."/>
            <person name="Salamov A."/>
            <person name="Salih N.S."/>
            <person name="Samson R.A."/>
            <person name="Sandor E."/>
            <person name="Sanguinetti M."/>
            <person name="Schuetze T."/>
            <person name="Sepcic K."/>
            <person name="Shelest E."/>
            <person name="Sherlock G."/>
            <person name="Sophianopoulou V."/>
            <person name="Squina F.M."/>
            <person name="Sun H."/>
            <person name="Susca A."/>
            <person name="Todd R.B."/>
            <person name="Tsang A."/>
            <person name="Unkles S.E."/>
            <person name="van de Wiele N."/>
            <person name="van Rossen-Uffink D."/>
            <person name="Oliveira J.V."/>
            <person name="Vesth T.C."/>
            <person name="Visser J."/>
            <person name="Yu J.-H."/>
            <person name="Zhou M."/>
            <person name="Andersen M.R."/>
            <person name="Archer D.B."/>
            <person name="Baker S.E."/>
            <person name="Benoit I."/>
            <person name="Brakhage A.A."/>
            <person name="Braus G.H."/>
            <person name="Fischer R."/>
            <person name="Frisvad J.C."/>
            <person name="Goldman G.H."/>
            <person name="Houbraken J."/>
            <person name="Oakley B."/>
            <person name="Pocsi I."/>
            <person name="Scazzocchio C."/>
            <person name="Seiboth B."/>
            <person name="vanKuyk P.A."/>
            <person name="Wortman J."/>
            <person name="Dyer P.S."/>
            <person name="Grigoriev I.V."/>
        </authorList>
    </citation>
    <scope>NUCLEOTIDE SEQUENCE [LARGE SCALE GENOMIC DNA]</scope>
    <source>
        <strain evidence="9">CBS 516.65</strain>
    </source>
</reference>
<feature type="region of interest" description="Disordered" evidence="5">
    <location>
        <begin position="389"/>
        <end position="413"/>
    </location>
</feature>
<evidence type="ECO:0008006" key="10">
    <source>
        <dbReference type="Google" id="ProtNLM"/>
    </source>
</evidence>
<dbReference type="Pfam" id="PF00072">
    <property type="entry name" value="Response_reg"/>
    <property type="match status" value="1"/>
</dbReference>
<dbReference type="InterPro" id="IPR003018">
    <property type="entry name" value="GAF"/>
</dbReference>
<feature type="domain" description="Response regulatory" evidence="7">
    <location>
        <begin position="1102"/>
        <end position="1224"/>
    </location>
</feature>
<dbReference type="InterPro" id="IPR005467">
    <property type="entry name" value="His_kinase_dom"/>
</dbReference>
<dbReference type="PRINTS" id="PR00344">
    <property type="entry name" value="BCTRLSENSOR"/>
</dbReference>
<feature type="domain" description="Histidine kinase" evidence="6">
    <location>
        <begin position="602"/>
        <end position="866"/>
    </location>
</feature>
<dbReference type="PANTHER" id="PTHR43719">
    <property type="entry name" value="TWO-COMPONENT HISTIDINE KINASE"/>
    <property type="match status" value="1"/>
</dbReference>
<evidence type="ECO:0000259" key="6">
    <source>
        <dbReference type="PROSITE" id="PS50109"/>
    </source>
</evidence>
<dbReference type="GO" id="GO:0000155">
    <property type="term" value="F:phosphorelay sensor kinase activity"/>
    <property type="evidence" value="ECO:0007669"/>
    <property type="project" value="InterPro"/>
</dbReference>
<evidence type="ECO:0000256" key="4">
    <source>
        <dbReference type="PROSITE-ProRule" id="PRU00169"/>
    </source>
</evidence>
<keyword evidence="2" id="KW-0808">Transferase</keyword>
<dbReference type="CDD" id="cd17546">
    <property type="entry name" value="REC_hyHK_CKI1_RcsC-like"/>
    <property type="match status" value="1"/>
</dbReference>
<feature type="compositionally biased region" description="Low complexity" evidence="5">
    <location>
        <begin position="389"/>
        <end position="402"/>
    </location>
</feature>
<dbReference type="SUPFAM" id="SSF47384">
    <property type="entry name" value="Homodimeric domain of signal transducing histidine kinase"/>
    <property type="match status" value="1"/>
</dbReference>
<evidence type="ECO:0000256" key="5">
    <source>
        <dbReference type="SAM" id="MobiDB-lite"/>
    </source>
</evidence>
<dbReference type="GeneID" id="34458411"/>
<dbReference type="Proteomes" id="UP000184300">
    <property type="component" value="Unassembled WGS sequence"/>
</dbReference>
<dbReference type="PANTHER" id="PTHR43719:SF69">
    <property type="entry name" value="HISTIDINE KINASE G7"/>
    <property type="match status" value="1"/>
</dbReference>
<dbReference type="SUPFAM" id="SSF52172">
    <property type="entry name" value="CheY-like"/>
    <property type="match status" value="1"/>
</dbReference>
<protein>
    <recommendedName>
        <fullName evidence="10">Histidine kinase</fullName>
    </recommendedName>
</protein>
<name>A0A1L9V7A9_ASPGL</name>
<feature type="compositionally biased region" description="Basic and acidic residues" evidence="5">
    <location>
        <begin position="403"/>
        <end position="413"/>
    </location>
</feature>
<feature type="modified residue" description="4-aspartylphosphate" evidence="4">
    <location>
        <position position="1153"/>
    </location>
</feature>
<feature type="region of interest" description="Disordered" evidence="5">
    <location>
        <begin position="1"/>
        <end position="27"/>
    </location>
</feature>
<dbReference type="InterPro" id="IPR036097">
    <property type="entry name" value="HisK_dim/P_sf"/>
</dbReference>
<dbReference type="InterPro" id="IPR036890">
    <property type="entry name" value="HATPase_C_sf"/>
</dbReference>
<dbReference type="Gene3D" id="1.10.287.130">
    <property type="match status" value="1"/>
</dbReference>
<accession>A0A1L9V7A9</accession>
<dbReference type="InterPro" id="IPR029016">
    <property type="entry name" value="GAF-like_dom_sf"/>
</dbReference>
<dbReference type="AlphaFoldDB" id="A0A1L9V7A9"/>
<dbReference type="InterPro" id="IPR050956">
    <property type="entry name" value="2C_system_His_kinase"/>
</dbReference>
<sequence length="1227" mass="136336">MVQIHGAFMRRSTPQPTPSGPTSFATSRERETLKYLPPYCLQAPFSQHFSNETRYDEHVAWPSPDSALTAFAQLGALKFDAQWAIISLFGQSHQYVIAEATPTFGLWNEGDAHDRLWHGACTVPYERSFCQYALEIPVVDRRLEDSVFVSTDLTQDDRFKNLQGVLGVPHARSLVCIPIVSPKGLTIGSYTIIDDKPRPPVSESLVNFLKNMSQTVMDHLISSRTNFQHLRAERMIVGIGSFLEGKGSLRNAWVEATTEQEKTEDDNEEAFEGQINQTQQAKQITNDTAQAMREGTSPSSNRLAPSHDRSPRLSVGQSRPRQGRLTSAKDGRAGPTKSQPGNKAKSEDLSGHISEAFSRAANIARESLEVEGLVYFDANFRSRNGLVDYQNYDSDDSSNPQSYDEKKVSKMSRCKEPHLHKSEMQSDPCHMLGFSTTNSSSINHEFEDGRINKMPESLLRRLLRHYPRGKIFNFSAEGLVSEDDSTDSKFKIFFQKTSGAQYRSQKPTRKYKKTRPLVLREDAAALLLLAPHSRSIIFAPLWDPHKKRWYSGCIAWTRTPHRVFTSDDEQSFLFALGNSLMADVHRLNAEFAGRAASDLLSSLSHELRSPLHGIFGTAEILRDRVAAPSQLAMIHTIESCTNTLLDTIDHLLEYASINKHSKSTKRLLKQEALSGSRSTVMLDEVLEEVIESVFAGFTFLEFGSVLQRAATPGGIAPRRHEQPVSVANKKVILDIQHGVNWHFLTQPGRWRLILMDLFGNALKFTRSGFILITVVASPVTAQQDSSESATESKVTVTVKDTGSGIDPEYLQYDLFEAFSQENVLSSGNGLGLHVTQRTVSALGGDIQVFSQMGLGTEIVTNVTLQHSPDFAPPDALDANSVIKSARELSSGKSIGIIGSSPSGTDGALFLTLERLCRDWFGMTVREIDLSRGNVDQCDFYIAIQDDLDLEVLQNTNPTKCLASPIIILCSSPQTVNTLWWNAQEKELASVVEFISQPCGPRKMAKTLHSCIKRQHTRGGSAKIRNAAQPAYSSNARPMFKQAEQGVAYESDNSFPIRSEANTQKALAPSIPRIQEKPSDQHIDDQHKNLDRTVQVPDNPASTVLIVDDNDINVRILVACVKKLGYNHIIAQNGLEAFEAFKENPSQFSLVLMDISMPVMDGLDSTRHIRIHERRLGKAKPVMIVALTGLGQAETERDAIGSGMDMFLTKPVPLKVLKPIINKRMLTM</sequence>
<dbReference type="PROSITE" id="PS50109">
    <property type="entry name" value="HIS_KIN"/>
    <property type="match status" value="1"/>
</dbReference>
<dbReference type="Pfam" id="PF01590">
    <property type="entry name" value="GAF"/>
    <property type="match status" value="1"/>
</dbReference>
<dbReference type="InterPro" id="IPR004358">
    <property type="entry name" value="Sig_transdc_His_kin-like_C"/>
</dbReference>
<dbReference type="SMART" id="SM00388">
    <property type="entry name" value="HisKA"/>
    <property type="match status" value="1"/>
</dbReference>